<organism evidence="5 6">
    <name type="scientific">Periconia macrospinosa</name>
    <dbReference type="NCBI Taxonomy" id="97972"/>
    <lineage>
        <taxon>Eukaryota</taxon>
        <taxon>Fungi</taxon>
        <taxon>Dikarya</taxon>
        <taxon>Ascomycota</taxon>
        <taxon>Pezizomycotina</taxon>
        <taxon>Dothideomycetes</taxon>
        <taxon>Pleosporomycetidae</taxon>
        <taxon>Pleosporales</taxon>
        <taxon>Massarineae</taxon>
        <taxon>Periconiaceae</taxon>
        <taxon>Periconia</taxon>
    </lineage>
</organism>
<feature type="domain" description="O-methyltransferase C-terminal" evidence="4">
    <location>
        <begin position="212"/>
        <end position="370"/>
    </location>
</feature>
<evidence type="ECO:0000256" key="3">
    <source>
        <dbReference type="ARBA" id="ARBA00022691"/>
    </source>
</evidence>
<accession>A0A2V1DFM5</accession>
<evidence type="ECO:0000259" key="4">
    <source>
        <dbReference type="Pfam" id="PF00891"/>
    </source>
</evidence>
<keyword evidence="1 5" id="KW-0489">Methyltransferase</keyword>
<proteinExistence type="predicted"/>
<dbReference type="InterPro" id="IPR001077">
    <property type="entry name" value="COMT_C"/>
</dbReference>
<dbReference type="SUPFAM" id="SSF53335">
    <property type="entry name" value="S-adenosyl-L-methionine-dependent methyltransferases"/>
    <property type="match status" value="1"/>
</dbReference>
<dbReference type="EMBL" id="KZ805451">
    <property type="protein sequence ID" value="PVH96902.1"/>
    <property type="molecule type" value="Genomic_DNA"/>
</dbReference>
<evidence type="ECO:0000313" key="6">
    <source>
        <dbReference type="Proteomes" id="UP000244855"/>
    </source>
</evidence>
<name>A0A2V1DFM5_9PLEO</name>
<evidence type="ECO:0000313" key="5">
    <source>
        <dbReference type="EMBL" id="PVH96902.1"/>
    </source>
</evidence>
<dbReference type="Proteomes" id="UP000244855">
    <property type="component" value="Unassembled WGS sequence"/>
</dbReference>
<dbReference type="AlphaFoldDB" id="A0A2V1DFM5"/>
<dbReference type="PANTHER" id="PTHR43712:SF12">
    <property type="entry name" value="STERIGMATOCYSTIN 8-O-METHYLTRANSFERASE"/>
    <property type="match status" value="1"/>
</dbReference>
<evidence type="ECO:0000256" key="2">
    <source>
        <dbReference type="ARBA" id="ARBA00022679"/>
    </source>
</evidence>
<dbReference type="InterPro" id="IPR016461">
    <property type="entry name" value="COMT-like"/>
</dbReference>
<protein>
    <submittedName>
        <fullName evidence="5">S-adenosyl-L-methionine-dependent methyltransferase</fullName>
    </submittedName>
</protein>
<dbReference type="GO" id="GO:0032259">
    <property type="term" value="P:methylation"/>
    <property type="evidence" value="ECO:0007669"/>
    <property type="project" value="UniProtKB-KW"/>
</dbReference>
<reference evidence="5 6" key="1">
    <citation type="journal article" date="2018" name="Sci. Rep.">
        <title>Comparative genomics provides insights into the lifestyle and reveals functional heterogeneity of dark septate endophytic fungi.</title>
        <authorList>
            <person name="Knapp D.G."/>
            <person name="Nemeth J.B."/>
            <person name="Barry K."/>
            <person name="Hainaut M."/>
            <person name="Henrissat B."/>
            <person name="Johnson J."/>
            <person name="Kuo A."/>
            <person name="Lim J.H.P."/>
            <person name="Lipzen A."/>
            <person name="Nolan M."/>
            <person name="Ohm R.A."/>
            <person name="Tamas L."/>
            <person name="Grigoriev I.V."/>
            <person name="Spatafora J.W."/>
            <person name="Nagy L.G."/>
            <person name="Kovacs G.M."/>
        </authorList>
    </citation>
    <scope>NUCLEOTIDE SEQUENCE [LARGE SCALE GENOMIC DNA]</scope>
    <source>
        <strain evidence="5 6">DSE2036</strain>
    </source>
</reference>
<dbReference type="Gene3D" id="3.40.50.150">
    <property type="entry name" value="Vaccinia Virus protein VP39"/>
    <property type="match status" value="1"/>
</dbReference>
<dbReference type="OrthoDB" id="1606438at2759"/>
<evidence type="ECO:0000256" key="1">
    <source>
        <dbReference type="ARBA" id="ARBA00022603"/>
    </source>
</evidence>
<dbReference type="Pfam" id="PF00891">
    <property type="entry name" value="Methyltransf_2"/>
    <property type="match status" value="1"/>
</dbReference>
<dbReference type="STRING" id="97972.A0A2V1DFM5"/>
<dbReference type="GO" id="GO:0008171">
    <property type="term" value="F:O-methyltransferase activity"/>
    <property type="evidence" value="ECO:0007669"/>
    <property type="project" value="InterPro"/>
</dbReference>
<sequence length="396" mass="44490">MSSPTRISQLAMLIAQHTATLDRFFVESKLPTPSFEPDALSSLPIPDDAKEVKAAQLELIEACAELQALVTGPKEYLHYTAYVSIRIILRFKLDKSFAVGESSTFEAMSRFSGLSVMNIKRIVRHAILNHRFFQEKTPGIITHSALTAILAKDALARNAMVVQLEEFVPAGIKGFSLANNSDKGMFDIFAEDVSRGARFGMLFSKEDEPPSMLINNYDWDSVQTFVDVGGSHGSIAIGLANHFPHIQCTVQDLPETAREGASRLQESLKGRVDFAAHDFFTPQPIEADVYYFRSIFHNWSDKYCIKILQMLIPALKKGARVIIHERILPTLDTLNSLDAKRAIKMDIGMLQLLNAQQREQDEWPELFRRADARYRYVGAKKPAGGIRWIIEATWEG</sequence>
<keyword evidence="3" id="KW-0949">S-adenosyl-L-methionine</keyword>
<dbReference type="InterPro" id="IPR029063">
    <property type="entry name" value="SAM-dependent_MTases_sf"/>
</dbReference>
<gene>
    <name evidence="5" type="ORF">DM02DRAFT_534290</name>
</gene>
<keyword evidence="6" id="KW-1185">Reference proteome</keyword>
<dbReference type="PROSITE" id="PS51683">
    <property type="entry name" value="SAM_OMT_II"/>
    <property type="match status" value="1"/>
</dbReference>
<keyword evidence="2 5" id="KW-0808">Transferase</keyword>
<dbReference type="PANTHER" id="PTHR43712">
    <property type="entry name" value="PUTATIVE (AFU_ORTHOLOGUE AFUA_4G14580)-RELATED"/>
    <property type="match status" value="1"/>
</dbReference>